<organism evidence="2 3">
    <name type="scientific">Pinctada imbricata</name>
    <name type="common">Atlantic pearl-oyster</name>
    <name type="synonym">Pinctada martensii</name>
    <dbReference type="NCBI Taxonomy" id="66713"/>
    <lineage>
        <taxon>Eukaryota</taxon>
        <taxon>Metazoa</taxon>
        <taxon>Spiralia</taxon>
        <taxon>Lophotrochozoa</taxon>
        <taxon>Mollusca</taxon>
        <taxon>Bivalvia</taxon>
        <taxon>Autobranchia</taxon>
        <taxon>Pteriomorphia</taxon>
        <taxon>Pterioida</taxon>
        <taxon>Pterioidea</taxon>
        <taxon>Pteriidae</taxon>
        <taxon>Pinctada</taxon>
    </lineage>
</organism>
<gene>
    <name evidence="2" type="ORF">FSP39_014353</name>
</gene>
<keyword evidence="3" id="KW-1185">Reference proteome</keyword>
<evidence type="ECO:0000313" key="2">
    <source>
        <dbReference type="EMBL" id="KAK3086150.1"/>
    </source>
</evidence>
<dbReference type="Proteomes" id="UP001186944">
    <property type="component" value="Unassembled WGS sequence"/>
</dbReference>
<dbReference type="EMBL" id="VSWD01000012">
    <property type="protein sequence ID" value="KAK3086150.1"/>
    <property type="molecule type" value="Genomic_DNA"/>
</dbReference>
<evidence type="ECO:0000313" key="3">
    <source>
        <dbReference type="Proteomes" id="UP001186944"/>
    </source>
</evidence>
<dbReference type="Pfam" id="PF20478">
    <property type="entry name" value="P2RX7_C"/>
    <property type="match status" value="1"/>
</dbReference>
<dbReference type="InterPro" id="IPR046815">
    <property type="entry name" value="P2RX7_C"/>
</dbReference>
<feature type="domain" description="P2X purinoreceptor 7 intracellular" evidence="1">
    <location>
        <begin position="24"/>
        <end position="147"/>
    </location>
</feature>
<accession>A0AA88XI88</accession>
<dbReference type="AlphaFoldDB" id="A0AA88XI88"/>
<protein>
    <recommendedName>
        <fullName evidence="1">P2X purinoreceptor 7 intracellular domain-containing protein</fullName>
    </recommendedName>
</protein>
<proteinExistence type="predicted"/>
<dbReference type="PANTHER" id="PTHR36981:SF1">
    <property type="entry name" value="P2X PURINORECEPTOR 7 INTRACELLULAR DOMAIN-CONTAINING PROTEIN"/>
    <property type="match status" value="1"/>
</dbReference>
<sequence length="153" mass="17323">MTEEQAKEVLTQMMTSNPSSFDEAVFGEICGPSELPNWCVCGRCSVLETERMNICCKKENCVTKTNIFKDMCLNENVIEIAGILNYCELFHDSPSFKQSHYRNQSYRFYVLWQYGKLGKGNRVCPPACVVSAIRSKFPSVDGSYSGYDSGDEF</sequence>
<reference evidence="2" key="1">
    <citation type="submission" date="2019-08" db="EMBL/GenBank/DDBJ databases">
        <title>The improved chromosome-level genome for the pearl oyster Pinctada fucata martensii using PacBio sequencing and Hi-C.</title>
        <authorList>
            <person name="Zheng Z."/>
        </authorList>
    </citation>
    <scope>NUCLEOTIDE SEQUENCE</scope>
    <source>
        <strain evidence="2">ZZ-2019</strain>
        <tissue evidence="2">Adductor muscle</tissue>
    </source>
</reference>
<name>A0AA88XI88_PINIB</name>
<comment type="caution">
    <text evidence="2">The sequence shown here is derived from an EMBL/GenBank/DDBJ whole genome shotgun (WGS) entry which is preliminary data.</text>
</comment>
<dbReference type="PANTHER" id="PTHR36981">
    <property type="entry name" value="ZGC:195170"/>
    <property type="match status" value="1"/>
</dbReference>
<evidence type="ECO:0000259" key="1">
    <source>
        <dbReference type="Pfam" id="PF20478"/>
    </source>
</evidence>